<dbReference type="SUPFAM" id="SSF54427">
    <property type="entry name" value="NTF2-like"/>
    <property type="match status" value="1"/>
</dbReference>
<dbReference type="Gene3D" id="3.10.450.50">
    <property type="match status" value="1"/>
</dbReference>
<organism evidence="2 3">
    <name type="scientific">Streptomyces nojiriensis</name>
    <dbReference type="NCBI Taxonomy" id="66374"/>
    <lineage>
        <taxon>Bacteria</taxon>
        <taxon>Bacillati</taxon>
        <taxon>Actinomycetota</taxon>
        <taxon>Actinomycetes</taxon>
        <taxon>Kitasatosporales</taxon>
        <taxon>Streptomycetaceae</taxon>
        <taxon>Streptomyces</taxon>
    </lineage>
</organism>
<dbReference type="InterPro" id="IPR032710">
    <property type="entry name" value="NTF2-like_dom_sf"/>
</dbReference>
<protein>
    <recommendedName>
        <fullName evidence="1">SnoaL-like domain-containing protein</fullName>
    </recommendedName>
</protein>
<dbReference type="RefSeq" id="WP_189741745.1">
    <property type="nucleotide sequence ID" value="NZ_BMRL01000010.1"/>
</dbReference>
<accession>A0ABQ3SHH4</accession>
<dbReference type="InterPro" id="IPR037401">
    <property type="entry name" value="SnoaL-like"/>
</dbReference>
<name>A0ABQ3SHH4_9ACTN</name>
<dbReference type="Proteomes" id="UP000613974">
    <property type="component" value="Unassembled WGS sequence"/>
</dbReference>
<dbReference type="PANTHER" id="PTHR41252:SF1">
    <property type="entry name" value="BLR2505 PROTEIN"/>
    <property type="match status" value="1"/>
</dbReference>
<dbReference type="PANTHER" id="PTHR41252">
    <property type="entry name" value="BLR2505 PROTEIN"/>
    <property type="match status" value="1"/>
</dbReference>
<dbReference type="GeneID" id="95593939"/>
<sequence length="141" mass="16076">MSTQNVEVIRTFFRLFDEGRLADIEPLLAPDFEWVYHGPASLPWAGVYRGVEGFRAFFALVRELIRVQECEAYEYLDAGDRVVVLGVSRTHVLANGARYEAQWMNVFTVRDGLISRYLDLFDTASVVEALEREPQEVTSAP</sequence>
<reference evidence="3" key="1">
    <citation type="submission" date="2023-07" db="EMBL/GenBank/DDBJ databases">
        <title>Whole genome shotgun sequence of Streptomyces nojiriensis NBRC 13794.</title>
        <authorList>
            <person name="Komaki H."/>
            <person name="Tamura T."/>
        </authorList>
    </citation>
    <scope>NUCLEOTIDE SEQUENCE [LARGE SCALE GENOMIC DNA]</scope>
    <source>
        <strain evidence="3">NBRC 13794</strain>
    </source>
</reference>
<comment type="caution">
    <text evidence="2">The sequence shown here is derived from an EMBL/GenBank/DDBJ whole genome shotgun (WGS) entry which is preliminary data.</text>
</comment>
<evidence type="ECO:0000313" key="2">
    <source>
        <dbReference type="EMBL" id="GHI67598.1"/>
    </source>
</evidence>
<dbReference type="Pfam" id="PF12680">
    <property type="entry name" value="SnoaL_2"/>
    <property type="match status" value="1"/>
</dbReference>
<feature type="domain" description="SnoaL-like" evidence="1">
    <location>
        <begin position="9"/>
        <end position="117"/>
    </location>
</feature>
<gene>
    <name evidence="2" type="ORF">Snoj_15160</name>
</gene>
<dbReference type="EMBL" id="BNEC01000003">
    <property type="protein sequence ID" value="GHI67598.1"/>
    <property type="molecule type" value="Genomic_DNA"/>
</dbReference>
<proteinExistence type="predicted"/>
<keyword evidence="3" id="KW-1185">Reference proteome</keyword>
<evidence type="ECO:0000313" key="3">
    <source>
        <dbReference type="Proteomes" id="UP000613974"/>
    </source>
</evidence>
<evidence type="ECO:0000259" key="1">
    <source>
        <dbReference type="Pfam" id="PF12680"/>
    </source>
</evidence>